<evidence type="ECO:0000256" key="6">
    <source>
        <dbReference type="ARBA" id="ARBA00023229"/>
    </source>
</evidence>
<feature type="site" description="Transition state stabilizer" evidence="7">
    <location>
        <position position="24"/>
    </location>
</feature>
<comment type="function">
    <text evidence="7">Catalyzes the formation of 4-diphosphocytidyl-2-C-methyl-D-erythritol from CTP and 2-C-methyl-D-erythritol 4-phosphate (MEP).</text>
</comment>
<dbReference type="InterPro" id="IPR050088">
    <property type="entry name" value="IspD/TarI_cytidylyltransf_bact"/>
</dbReference>
<dbReference type="AlphaFoldDB" id="A0A7C5YDD8"/>
<proteinExistence type="inferred from homology"/>
<dbReference type="GO" id="GO:0019288">
    <property type="term" value="P:isopentenyl diphosphate biosynthetic process, methylerythritol 4-phosphate pathway"/>
    <property type="evidence" value="ECO:0007669"/>
    <property type="project" value="UniProtKB-UniRule"/>
</dbReference>
<name>A0A7C5YDD8_9BACT</name>
<keyword evidence="6 7" id="KW-0414">Isoprene biosynthesis</keyword>
<keyword evidence="5 7" id="KW-0548">Nucleotidyltransferase</keyword>
<dbReference type="InterPro" id="IPR018294">
    <property type="entry name" value="ISPD_synthase_CS"/>
</dbReference>
<dbReference type="InterPro" id="IPR034683">
    <property type="entry name" value="IspD/TarI"/>
</dbReference>
<evidence type="ECO:0000256" key="5">
    <source>
        <dbReference type="ARBA" id="ARBA00022695"/>
    </source>
</evidence>
<gene>
    <name evidence="7" type="primary">ispD</name>
    <name evidence="8" type="ORF">ENM46_01120</name>
</gene>
<evidence type="ECO:0000256" key="2">
    <source>
        <dbReference type="ARBA" id="ARBA00004787"/>
    </source>
</evidence>
<feature type="site" description="Transition state stabilizer" evidence="7">
    <location>
        <position position="17"/>
    </location>
</feature>
<comment type="similarity">
    <text evidence="3 7">Belongs to the IspD/TarI cytidylyltransferase family. IspD subfamily.</text>
</comment>
<feature type="site" description="Positions MEP for the nucleophilic attack" evidence="7">
    <location>
        <position position="217"/>
    </location>
</feature>
<dbReference type="HAMAP" id="MF_00108">
    <property type="entry name" value="IspD"/>
    <property type="match status" value="1"/>
</dbReference>
<evidence type="ECO:0000256" key="4">
    <source>
        <dbReference type="ARBA" id="ARBA00022679"/>
    </source>
</evidence>
<dbReference type="InterPro" id="IPR029044">
    <property type="entry name" value="Nucleotide-diphossugar_trans"/>
</dbReference>
<evidence type="ECO:0000256" key="1">
    <source>
        <dbReference type="ARBA" id="ARBA00001282"/>
    </source>
</evidence>
<sequence>MDAKKYAILAFGGVGSRFGWSKPKQFYPIKGEKTILEYLVEKFLSFSIFDEIVVLSPPTYIEETSKVLSKLNCEPHKVHILAGGDTREHSVWNGISFLKNRAKEDDIVLIHDGARPLVSKEIIIRNIELCNIYGSVVTAISSTDTVSYSENGLKIGEIVERSKIYMHQTPQTFRFGIIYSAMESNIEKLHVFSDDASIVLASGYEVYYAKGHRLNLKVTTMEDLDILKYIVDKGGDLSES</sequence>
<dbReference type="PROSITE" id="PS01295">
    <property type="entry name" value="ISPD"/>
    <property type="match status" value="1"/>
</dbReference>
<dbReference type="GO" id="GO:0050518">
    <property type="term" value="F:2-C-methyl-D-erythritol 4-phosphate cytidylyltransferase activity"/>
    <property type="evidence" value="ECO:0007669"/>
    <property type="project" value="UniProtKB-UniRule"/>
</dbReference>
<dbReference type="NCBIfam" id="NF001183">
    <property type="entry name" value="PRK00155.1-3"/>
    <property type="match status" value="1"/>
</dbReference>
<dbReference type="Pfam" id="PF01128">
    <property type="entry name" value="IspD"/>
    <property type="match status" value="1"/>
</dbReference>
<dbReference type="EC" id="2.7.7.60" evidence="7"/>
<dbReference type="SUPFAM" id="SSF53448">
    <property type="entry name" value="Nucleotide-diphospho-sugar transferases"/>
    <property type="match status" value="1"/>
</dbReference>
<evidence type="ECO:0000313" key="8">
    <source>
        <dbReference type="EMBL" id="HHR33530.1"/>
    </source>
</evidence>
<dbReference type="InterPro" id="IPR001228">
    <property type="entry name" value="IspD"/>
</dbReference>
<protein>
    <recommendedName>
        <fullName evidence="7">2-C-methyl-D-erythritol 4-phosphate cytidylyltransferase</fullName>
        <ecNumber evidence="7">2.7.7.60</ecNumber>
    </recommendedName>
    <alternativeName>
        <fullName evidence="7">4-diphosphocytidyl-2C-methyl-D-erythritol synthase</fullName>
    </alternativeName>
    <alternativeName>
        <fullName evidence="7">MEP cytidylyltransferase</fullName>
        <shortName evidence="7">MCT</shortName>
    </alternativeName>
</protein>
<feature type="site" description="Positions MEP for the nucleophilic attack" evidence="7">
    <location>
        <position position="161"/>
    </location>
</feature>
<evidence type="ECO:0000256" key="3">
    <source>
        <dbReference type="ARBA" id="ARBA00009789"/>
    </source>
</evidence>
<comment type="caution">
    <text evidence="8">The sequence shown here is derived from an EMBL/GenBank/DDBJ whole genome shotgun (WGS) entry which is preliminary data.</text>
</comment>
<comment type="pathway">
    <text evidence="2 7">Isoprenoid biosynthesis; isopentenyl diphosphate biosynthesis via DXP pathway; isopentenyl diphosphate from 1-deoxy-D-xylulose 5-phosphate: step 2/6.</text>
</comment>
<evidence type="ECO:0000256" key="7">
    <source>
        <dbReference type="HAMAP-Rule" id="MF_00108"/>
    </source>
</evidence>
<organism evidence="8">
    <name type="scientific">Fervidobacterium nodosum</name>
    <dbReference type="NCBI Taxonomy" id="2424"/>
    <lineage>
        <taxon>Bacteria</taxon>
        <taxon>Thermotogati</taxon>
        <taxon>Thermotogota</taxon>
        <taxon>Thermotogae</taxon>
        <taxon>Thermotogales</taxon>
        <taxon>Fervidobacteriaceae</taxon>
        <taxon>Fervidobacterium</taxon>
    </lineage>
</organism>
<dbReference type="EMBL" id="DRXW01000073">
    <property type="protein sequence ID" value="HHR33530.1"/>
    <property type="molecule type" value="Genomic_DNA"/>
</dbReference>
<dbReference type="PANTHER" id="PTHR32125:SF4">
    <property type="entry name" value="2-C-METHYL-D-ERYTHRITOL 4-PHOSPHATE CYTIDYLYLTRANSFERASE, CHLOROPLASTIC"/>
    <property type="match status" value="1"/>
</dbReference>
<dbReference type="FunFam" id="3.90.550.10:FF:000003">
    <property type="entry name" value="2-C-methyl-D-erythritol 4-phosphate cytidylyltransferase"/>
    <property type="match status" value="1"/>
</dbReference>
<reference evidence="8" key="1">
    <citation type="journal article" date="2020" name="mSystems">
        <title>Genome- and Community-Level Interaction Insights into Carbon Utilization and Element Cycling Functions of Hydrothermarchaeota in Hydrothermal Sediment.</title>
        <authorList>
            <person name="Zhou Z."/>
            <person name="Liu Y."/>
            <person name="Xu W."/>
            <person name="Pan J."/>
            <person name="Luo Z.H."/>
            <person name="Li M."/>
        </authorList>
    </citation>
    <scope>NUCLEOTIDE SEQUENCE [LARGE SCALE GENOMIC DNA]</scope>
    <source>
        <strain evidence="8">SpSt-1088</strain>
    </source>
</reference>
<dbReference type="UniPathway" id="UPA00056">
    <property type="reaction ID" value="UER00093"/>
</dbReference>
<dbReference type="Gene3D" id="3.90.550.10">
    <property type="entry name" value="Spore Coat Polysaccharide Biosynthesis Protein SpsA, Chain A"/>
    <property type="match status" value="1"/>
</dbReference>
<accession>A0A7C5YDD8</accession>
<dbReference type="PANTHER" id="PTHR32125">
    <property type="entry name" value="2-C-METHYL-D-ERYTHRITOL 4-PHOSPHATE CYTIDYLYLTRANSFERASE, CHLOROPLASTIC"/>
    <property type="match status" value="1"/>
</dbReference>
<keyword evidence="4 7" id="KW-0808">Transferase</keyword>
<dbReference type="CDD" id="cd02516">
    <property type="entry name" value="CDP-ME_synthetase"/>
    <property type="match status" value="1"/>
</dbReference>
<comment type="catalytic activity">
    <reaction evidence="1 7">
        <text>2-C-methyl-D-erythritol 4-phosphate + CTP + H(+) = 4-CDP-2-C-methyl-D-erythritol + diphosphate</text>
        <dbReference type="Rhea" id="RHEA:13429"/>
        <dbReference type="ChEBI" id="CHEBI:15378"/>
        <dbReference type="ChEBI" id="CHEBI:33019"/>
        <dbReference type="ChEBI" id="CHEBI:37563"/>
        <dbReference type="ChEBI" id="CHEBI:57823"/>
        <dbReference type="ChEBI" id="CHEBI:58262"/>
        <dbReference type="EC" id="2.7.7.60"/>
    </reaction>
</comment>